<evidence type="ECO:0000313" key="2">
    <source>
        <dbReference type="Proteomes" id="UP001164250"/>
    </source>
</evidence>
<reference evidence="2" key="1">
    <citation type="journal article" date="2023" name="G3 (Bethesda)">
        <title>Genome assembly and association tests identify interacting loci associated with vigor, precocity, and sex in interspecific pistachio rootstocks.</title>
        <authorList>
            <person name="Palmer W."/>
            <person name="Jacygrad E."/>
            <person name="Sagayaradj S."/>
            <person name="Cavanaugh K."/>
            <person name="Han R."/>
            <person name="Bertier L."/>
            <person name="Beede B."/>
            <person name="Kafkas S."/>
            <person name="Golino D."/>
            <person name="Preece J."/>
            <person name="Michelmore R."/>
        </authorList>
    </citation>
    <scope>NUCLEOTIDE SEQUENCE [LARGE SCALE GENOMIC DNA]</scope>
</reference>
<name>A0ACC1BQX0_9ROSI</name>
<sequence length="120" mass="13463">MVSLGRLRVPLEVCEKKKCSNCLENACTKCLICTATILTTSNPFESGSRVWCASSGRCKTTVLVFNCWFESGSMPYAYIHYPFENVELFEKNFAGNFVAEGLDQTRGWLVPNLFRSLGTQ</sequence>
<comment type="caution">
    <text evidence="1">The sequence shown here is derived from an EMBL/GenBank/DDBJ whole genome shotgun (WGS) entry which is preliminary data.</text>
</comment>
<gene>
    <name evidence="1" type="ORF">Patl1_05522</name>
</gene>
<accession>A0ACC1BQX0</accession>
<organism evidence="1 2">
    <name type="scientific">Pistacia atlantica</name>
    <dbReference type="NCBI Taxonomy" id="434234"/>
    <lineage>
        <taxon>Eukaryota</taxon>
        <taxon>Viridiplantae</taxon>
        <taxon>Streptophyta</taxon>
        <taxon>Embryophyta</taxon>
        <taxon>Tracheophyta</taxon>
        <taxon>Spermatophyta</taxon>
        <taxon>Magnoliopsida</taxon>
        <taxon>eudicotyledons</taxon>
        <taxon>Gunneridae</taxon>
        <taxon>Pentapetalae</taxon>
        <taxon>rosids</taxon>
        <taxon>malvids</taxon>
        <taxon>Sapindales</taxon>
        <taxon>Anacardiaceae</taxon>
        <taxon>Pistacia</taxon>
    </lineage>
</organism>
<protein>
    <submittedName>
        <fullName evidence="1">Uncharacterized protein</fullName>
    </submittedName>
</protein>
<dbReference type="Proteomes" id="UP001164250">
    <property type="component" value="Chromosome 3"/>
</dbReference>
<proteinExistence type="predicted"/>
<keyword evidence="2" id="KW-1185">Reference proteome</keyword>
<evidence type="ECO:0000313" key="1">
    <source>
        <dbReference type="EMBL" id="KAJ0101492.1"/>
    </source>
</evidence>
<dbReference type="EMBL" id="CM047899">
    <property type="protein sequence ID" value="KAJ0101492.1"/>
    <property type="molecule type" value="Genomic_DNA"/>
</dbReference>